<evidence type="ECO:0000256" key="1">
    <source>
        <dbReference type="SAM" id="Phobius"/>
    </source>
</evidence>
<dbReference type="Gene3D" id="2.170.120.40">
    <property type="entry name" value="YbbR-like domain"/>
    <property type="match status" value="1"/>
</dbReference>
<dbReference type="Proteomes" id="UP000289703">
    <property type="component" value="Unassembled WGS sequence"/>
</dbReference>
<dbReference type="InterPro" id="IPR053154">
    <property type="entry name" value="c-di-AMP_regulator"/>
</dbReference>
<dbReference type="EMBL" id="SAXA01000007">
    <property type="protein sequence ID" value="RXQ94419.1"/>
    <property type="molecule type" value="Genomic_DNA"/>
</dbReference>
<gene>
    <name evidence="2" type="ORF">EO244_09045</name>
</gene>
<organism evidence="2 3">
    <name type="scientific">Ancylomarina salipaludis</name>
    <dbReference type="NCBI Taxonomy" id="2501299"/>
    <lineage>
        <taxon>Bacteria</taxon>
        <taxon>Pseudomonadati</taxon>
        <taxon>Bacteroidota</taxon>
        <taxon>Bacteroidia</taxon>
        <taxon>Marinilabiliales</taxon>
        <taxon>Marinifilaceae</taxon>
        <taxon>Ancylomarina</taxon>
    </lineage>
</organism>
<keyword evidence="1" id="KW-0472">Membrane</keyword>
<accession>A0A4Q1JMB4</accession>
<dbReference type="OrthoDB" id="1115707at2"/>
<sequence length="333" mass="38233">MTLPDLQQIKDVFDKENIKANKKLVIYMFFVVLATIFWFLNALSKEYTTTVNYPVSYSDFPSKKLLSNELPSRLKLTVRAYGFDLLRYKLSFFQSINFPVNEYTNNRLVKKGEDHFLFSTDRITSAVAAQLSSAISVTHISPDTISFQFSPLIEKKIPVHFNSKLKFEPQFRLGGDVVLSPDSIVVIGAKAIVDSVTQIETETLELKKLNETTKKRLGLVKIKGLKYVKKKVDVELPVEQFTEAQQEVSIKVVNLPDSLFIRLFPHEAKISYLVGLKDYESVTPELFDLEIDYKTIDLLTNKIKVNLKSSPLNVSNVRFYPEEVVYLIEKRNR</sequence>
<name>A0A4Q1JMB4_9BACT</name>
<dbReference type="RefSeq" id="WP_129254347.1">
    <property type="nucleotide sequence ID" value="NZ_SAXA01000007.1"/>
</dbReference>
<keyword evidence="1" id="KW-1133">Transmembrane helix</keyword>
<dbReference type="PANTHER" id="PTHR37804">
    <property type="entry name" value="CDAA REGULATORY PROTEIN CDAR"/>
    <property type="match status" value="1"/>
</dbReference>
<feature type="transmembrane region" description="Helical" evidence="1">
    <location>
        <begin position="24"/>
        <end position="43"/>
    </location>
</feature>
<keyword evidence="1" id="KW-0812">Transmembrane</keyword>
<proteinExistence type="predicted"/>
<comment type="caution">
    <text evidence="2">The sequence shown here is derived from an EMBL/GenBank/DDBJ whole genome shotgun (WGS) entry which is preliminary data.</text>
</comment>
<dbReference type="AlphaFoldDB" id="A0A4Q1JMB4"/>
<evidence type="ECO:0008006" key="4">
    <source>
        <dbReference type="Google" id="ProtNLM"/>
    </source>
</evidence>
<keyword evidence="3" id="KW-1185">Reference proteome</keyword>
<reference evidence="2 3" key="1">
    <citation type="submission" date="2019-01" db="EMBL/GenBank/DDBJ databases">
        <title>Ancylomarina salipaludis sp. nov., isolated from a salt marsh.</title>
        <authorList>
            <person name="Yoon J.-H."/>
        </authorList>
    </citation>
    <scope>NUCLEOTIDE SEQUENCE [LARGE SCALE GENOMIC DNA]</scope>
    <source>
        <strain evidence="2 3">SHSM-M15</strain>
    </source>
</reference>
<protein>
    <recommendedName>
        <fullName evidence="4">YbbR-like domain-containing protein</fullName>
    </recommendedName>
</protein>
<evidence type="ECO:0000313" key="2">
    <source>
        <dbReference type="EMBL" id="RXQ94419.1"/>
    </source>
</evidence>
<dbReference type="PANTHER" id="PTHR37804:SF1">
    <property type="entry name" value="CDAA REGULATORY PROTEIN CDAR"/>
    <property type="match status" value="1"/>
</dbReference>
<evidence type="ECO:0000313" key="3">
    <source>
        <dbReference type="Proteomes" id="UP000289703"/>
    </source>
</evidence>